<name>W4IMH6_PLAFA</name>
<accession>W4IMH6</accession>
<protein>
    <submittedName>
        <fullName evidence="1">Uncharacterized protein</fullName>
    </submittedName>
</protein>
<proteinExistence type="predicted"/>
<gene>
    <name evidence="1" type="ORF">PFNF135_01190</name>
</gene>
<sequence>MRKKSNLQKNLCNIKIKMYNGNAGFNYISNVHSLHILSMYINLFSIFHKHILTIIIRKNTFSSFVLNIVDIMHSFYVLENIYID</sequence>
<dbReference type="EMBL" id="KI926026">
    <property type="protein sequence ID" value="ETW44622.1"/>
    <property type="molecule type" value="Genomic_DNA"/>
</dbReference>
<evidence type="ECO:0000313" key="1">
    <source>
        <dbReference type="EMBL" id="ETW44622.1"/>
    </source>
</evidence>
<reference evidence="1 2" key="1">
    <citation type="submission" date="2013-02" db="EMBL/GenBank/DDBJ databases">
        <title>The Genome Annotation of Plasmodium falciparum NF135/5.C10.</title>
        <authorList>
            <consortium name="The Broad Institute Genome Sequencing Platform"/>
            <consortium name="The Broad Institute Genome Sequencing Center for Infectious Disease"/>
            <person name="Neafsey D."/>
            <person name="Hoffman S."/>
            <person name="Volkman S."/>
            <person name="Rosenthal P."/>
            <person name="Walker B."/>
            <person name="Young S.K."/>
            <person name="Zeng Q."/>
            <person name="Gargeya S."/>
            <person name="Fitzgerald M."/>
            <person name="Haas B."/>
            <person name="Abouelleil A."/>
            <person name="Allen A.W."/>
            <person name="Alvarado L."/>
            <person name="Arachchi H.M."/>
            <person name="Berlin A.M."/>
            <person name="Chapman S.B."/>
            <person name="Gainer-Dewar J."/>
            <person name="Goldberg J."/>
            <person name="Griggs A."/>
            <person name="Gujja S."/>
            <person name="Hansen M."/>
            <person name="Howarth C."/>
            <person name="Imamovic A."/>
            <person name="Ireland A."/>
            <person name="Larimer J."/>
            <person name="McCowan C."/>
            <person name="Murphy C."/>
            <person name="Pearson M."/>
            <person name="Poon T.W."/>
            <person name="Priest M."/>
            <person name="Roberts A."/>
            <person name="Saif S."/>
            <person name="Shea T."/>
            <person name="Sisk P."/>
            <person name="Sykes S."/>
            <person name="Wortman J."/>
            <person name="Nusbaum C."/>
            <person name="Birren B."/>
        </authorList>
    </citation>
    <scope>NUCLEOTIDE SEQUENCE [LARGE SCALE GENOMIC DNA]</scope>
    <source>
        <strain evidence="1 2">NF135/5.C10</strain>
    </source>
</reference>
<dbReference type="AlphaFoldDB" id="W4IMH6"/>
<reference evidence="1 2" key="2">
    <citation type="submission" date="2013-02" db="EMBL/GenBank/DDBJ databases">
        <title>The Genome Sequence of Plasmodium falciparum NF135/5.C10.</title>
        <authorList>
            <consortium name="The Broad Institute Genome Sequencing Platform"/>
            <consortium name="The Broad Institute Genome Sequencing Center for Infectious Disease"/>
            <person name="Neafsey D."/>
            <person name="Cheeseman I."/>
            <person name="Volkman S."/>
            <person name="Adams J."/>
            <person name="Walker B."/>
            <person name="Young S.K."/>
            <person name="Zeng Q."/>
            <person name="Gargeya S."/>
            <person name="Fitzgerald M."/>
            <person name="Haas B."/>
            <person name="Abouelleil A."/>
            <person name="Alvarado L."/>
            <person name="Arachchi H.M."/>
            <person name="Berlin A.M."/>
            <person name="Chapman S.B."/>
            <person name="Dewar J."/>
            <person name="Goldberg J."/>
            <person name="Griggs A."/>
            <person name="Gujja S."/>
            <person name="Hansen M."/>
            <person name="Howarth C."/>
            <person name="Imamovic A."/>
            <person name="Larimer J."/>
            <person name="McCowan C."/>
            <person name="Murphy C."/>
            <person name="Neiman D."/>
            <person name="Pearson M."/>
            <person name="Priest M."/>
            <person name="Roberts A."/>
            <person name="Saif S."/>
            <person name="Shea T."/>
            <person name="Sisk P."/>
            <person name="Sykes S."/>
            <person name="Wortman J."/>
            <person name="Nusbaum C."/>
            <person name="Birren B."/>
        </authorList>
    </citation>
    <scope>NUCLEOTIDE SEQUENCE [LARGE SCALE GENOMIC DNA]</scope>
    <source>
        <strain evidence="1 2">NF135/5.C10</strain>
    </source>
</reference>
<dbReference type="Proteomes" id="UP000019114">
    <property type="component" value="Unassembled WGS sequence"/>
</dbReference>
<evidence type="ECO:0000313" key="2">
    <source>
        <dbReference type="Proteomes" id="UP000019114"/>
    </source>
</evidence>
<organism evidence="1 2">
    <name type="scientific">Plasmodium falciparum NF135/5.C10</name>
    <dbReference type="NCBI Taxonomy" id="1036726"/>
    <lineage>
        <taxon>Eukaryota</taxon>
        <taxon>Sar</taxon>
        <taxon>Alveolata</taxon>
        <taxon>Apicomplexa</taxon>
        <taxon>Aconoidasida</taxon>
        <taxon>Haemosporida</taxon>
        <taxon>Plasmodiidae</taxon>
        <taxon>Plasmodium</taxon>
        <taxon>Plasmodium (Laverania)</taxon>
    </lineage>
</organism>